<proteinExistence type="predicted"/>
<dbReference type="Pfam" id="PF12367">
    <property type="entry name" value="PFO_beta_C"/>
    <property type="match status" value="1"/>
</dbReference>
<dbReference type="EMBL" id="SPQQ01000016">
    <property type="protein sequence ID" value="TGE35312.1"/>
    <property type="molecule type" value="Genomic_DNA"/>
</dbReference>
<dbReference type="Proteomes" id="UP000298460">
    <property type="component" value="Unassembled WGS sequence"/>
</dbReference>
<sequence>MRSPWGEKIPIGIFYRVEKPTFSDRLSWMVDRPPLVDRVWEPRDAQRFMKELE</sequence>
<comment type="caution">
    <text evidence="2">The sequence shown here is derived from an EMBL/GenBank/DDBJ whole genome shotgun (WGS) entry which is preliminary data.</text>
</comment>
<dbReference type="AlphaFoldDB" id="A0A4Z0QX00"/>
<reference evidence="2 3" key="1">
    <citation type="submission" date="2019-03" db="EMBL/GenBank/DDBJ databases">
        <title>Draft Genome Sequence of Desulfosporosinus fructosivorans Strain 63.6F, Isolated from Marine Sediment in the Baltic Sea.</title>
        <authorList>
            <person name="Hausmann B."/>
            <person name="Vandieken V."/>
            <person name="Pjevac P."/>
            <person name="Schreck K."/>
            <person name="Herbold C.W."/>
            <person name="Loy A."/>
        </authorList>
    </citation>
    <scope>NUCLEOTIDE SEQUENCE [LARGE SCALE GENOMIC DNA]</scope>
    <source>
        <strain evidence="2 3">63.6F</strain>
    </source>
</reference>
<organism evidence="2 3">
    <name type="scientific">Desulfosporosinus fructosivorans</name>
    <dbReference type="NCBI Taxonomy" id="2018669"/>
    <lineage>
        <taxon>Bacteria</taxon>
        <taxon>Bacillati</taxon>
        <taxon>Bacillota</taxon>
        <taxon>Clostridia</taxon>
        <taxon>Eubacteriales</taxon>
        <taxon>Desulfitobacteriaceae</taxon>
        <taxon>Desulfosporosinus</taxon>
    </lineage>
</organism>
<evidence type="ECO:0000313" key="3">
    <source>
        <dbReference type="Proteomes" id="UP000298460"/>
    </source>
</evidence>
<evidence type="ECO:0000313" key="2">
    <source>
        <dbReference type="EMBL" id="TGE35312.1"/>
    </source>
</evidence>
<dbReference type="OrthoDB" id="9775140at2"/>
<feature type="domain" description="Pyruvate ferredoxin oxidoreductase beta subunit C-terminal" evidence="1">
    <location>
        <begin position="5"/>
        <end position="27"/>
    </location>
</feature>
<protein>
    <recommendedName>
        <fullName evidence="1">Pyruvate ferredoxin oxidoreductase beta subunit C-terminal domain-containing protein</fullName>
    </recommendedName>
</protein>
<evidence type="ECO:0000259" key="1">
    <source>
        <dbReference type="Pfam" id="PF12367"/>
    </source>
</evidence>
<gene>
    <name evidence="2" type="ORF">E4K67_26015</name>
</gene>
<keyword evidence="3" id="KW-1185">Reference proteome</keyword>
<accession>A0A4Z0QX00</accession>
<dbReference type="InterPro" id="IPR032686">
    <property type="entry name" value="PFO_beta_C"/>
</dbReference>
<name>A0A4Z0QX00_9FIRM</name>
<dbReference type="RefSeq" id="WP_135552107.1">
    <property type="nucleotide sequence ID" value="NZ_SPQQ01000016.1"/>
</dbReference>